<dbReference type="OrthoDB" id="9802848at2"/>
<evidence type="ECO:0000313" key="4">
    <source>
        <dbReference type="Proteomes" id="UP000067243"/>
    </source>
</evidence>
<dbReference type="REBASE" id="120832">
    <property type="entry name" value="Stu4cORF740P"/>
</dbReference>
<dbReference type="InterPro" id="IPR014001">
    <property type="entry name" value="Helicase_ATP-bd"/>
</dbReference>
<dbReference type="PANTHER" id="PTHR47396">
    <property type="entry name" value="TYPE I RESTRICTION ENZYME ECOKI R PROTEIN"/>
    <property type="match status" value="1"/>
</dbReference>
<dbReference type="AlphaFoldDB" id="A0A0K1P6R1"/>
<dbReference type="PROSITE" id="PS51194">
    <property type="entry name" value="HELICASE_CTER"/>
    <property type="match status" value="1"/>
</dbReference>
<dbReference type="InterPro" id="IPR001650">
    <property type="entry name" value="Helicase_C-like"/>
</dbReference>
<dbReference type="InterPro" id="IPR050742">
    <property type="entry name" value="Helicase_Restrict-Modif_Enz"/>
</dbReference>
<dbReference type="GO" id="GO:0016787">
    <property type="term" value="F:hydrolase activity"/>
    <property type="evidence" value="ECO:0007669"/>
    <property type="project" value="InterPro"/>
</dbReference>
<accession>A0A0K1P6R1</accession>
<dbReference type="InterPro" id="IPR006935">
    <property type="entry name" value="Helicase/UvrB_N"/>
</dbReference>
<dbReference type="Pfam" id="PF04851">
    <property type="entry name" value="ResIII"/>
    <property type="match status" value="1"/>
</dbReference>
<dbReference type="KEGG" id="stur:STURON_00740"/>
<dbReference type="EMBL" id="CP012328">
    <property type="protein sequence ID" value="AKU79986.1"/>
    <property type="molecule type" value="Genomic_DNA"/>
</dbReference>
<sequence length="1012" mass="119528">MSNKEWKRGLIDILLTENYRDLFNDKQIDSIEDVDNNWLSIQLSNYIKIRLDSIDNINDKLNLMNNILKLVSDEQFISLRAKTIGIELENYISNLSKNKLISKKIWNELEKEFLSSEFVYIISPFISAEMVYRLEIFLNESKFERFKIIIITTTYDGQAKFLAIEQLVELEKKYKSKFEVYIENLYTKSNTRLHIKAYYFNRSNKFSSLYIGSSNFTKTGQIAGKEYNVKISEFKEPELIKQFLFDFNTLLNDNSFIKINDEVRINELLNLQRETDFIIKEQKLLTINNNNNNIENKSFNEVNYKPFEYQNNIINVVINRIKNLQKIKHLLVMATGTGKTATIAFIYKELLSFIKINSFIYVAPSKEILDQALKTFRNILGNDTFGIDLYDSRNKDKNLEFENYVFITKDTLQNKLETLDKKSFDIVIFDEAHHIEAKTFNIIFETITKNAKQIFGLTATPERTDGVNINKYFDYEHACELRLYDAIENEMLSDFDYYFIKDDSINLENISINDKKFELKFNTIERYEFIYKTIIKRLGKKRTDVRAILFCSSTQNAMELSNYLISKGERSSYITTHNNFERDKNIDLFKNSEINYLCVMNILNEGVDIPEVDVIFFLRPTTSLIIYLQQLGRGLRKSLDKRLQIYDFVNNVDLNINNKFNPFMPFLNLTNNLKINMLEKVIDNVNSFSPGNSNFYLSNLEKKDFLNKLKRYEKNNLFKSILQEYREDGSFEEYENYFIEKNVDIYDFYLKNKKTFFDENNKKISILKAFLFPNIKELIMEIISFIETKKTPKNKLIKNIILWSFYNAPSKSDSYYYDLDQAINNIFITNNSINLKEILFILKFKLKNETLLYNKLSEEVDSFIGVELNHSQMQALCSLNITDNNFKGKGVQGIMHNKELNLFCIDANRTKSNLFSDSGNYFDEKNKIFYWDTPTSWKIDENLIDGIQKEFLNLEKNKTYLFYNDESISRQKTFLNRKFIGKVTNIIERKIIYKKNGNAIDKKLVLLLSLSK</sequence>
<evidence type="ECO:0000259" key="1">
    <source>
        <dbReference type="PROSITE" id="PS51192"/>
    </source>
</evidence>
<dbReference type="SMART" id="SM00487">
    <property type="entry name" value="DEXDc"/>
    <property type="match status" value="1"/>
</dbReference>
<dbReference type="PATRIC" id="fig|216946.3.peg.769"/>
<dbReference type="PANTHER" id="PTHR47396:SF1">
    <property type="entry name" value="ATP-DEPENDENT HELICASE IRC3-RELATED"/>
    <property type="match status" value="1"/>
</dbReference>
<dbReference type="Proteomes" id="UP000067243">
    <property type="component" value="Chromosome"/>
</dbReference>
<dbReference type="InterPro" id="IPR019065">
    <property type="entry name" value="RE_NgoFVII_N"/>
</dbReference>
<feature type="domain" description="Helicase C-terminal" evidence="2">
    <location>
        <begin position="526"/>
        <end position="682"/>
    </location>
</feature>
<dbReference type="Gene3D" id="3.40.50.300">
    <property type="entry name" value="P-loop containing nucleotide triphosphate hydrolases"/>
    <property type="match status" value="2"/>
</dbReference>
<proteinExistence type="predicted"/>
<dbReference type="STRING" id="216946.STURO_v1c07370"/>
<protein>
    <submittedName>
        <fullName evidence="3">Type III restriction enzyme, res subunit</fullName>
    </submittedName>
</protein>
<dbReference type="Gene3D" id="3.30.870.10">
    <property type="entry name" value="Endonuclease Chain A"/>
    <property type="match status" value="1"/>
</dbReference>
<gene>
    <name evidence="3" type="ORF">STURON_00740</name>
</gene>
<dbReference type="PROSITE" id="PS51192">
    <property type="entry name" value="HELICASE_ATP_BIND_1"/>
    <property type="match status" value="1"/>
</dbReference>
<keyword evidence="4" id="KW-1185">Reference proteome</keyword>
<evidence type="ECO:0000259" key="2">
    <source>
        <dbReference type="PROSITE" id="PS51194"/>
    </source>
</evidence>
<dbReference type="Pfam" id="PF00271">
    <property type="entry name" value="Helicase_C"/>
    <property type="match status" value="1"/>
</dbReference>
<reference evidence="3 4" key="1">
    <citation type="journal article" date="2015" name="Genome Announc.">
        <title>Complete Genome Sequence of Spiroplasma turonicum Strain Tab4cT, a Parasite of a Horse Fly, Haematopota sp. (Diptera: Tabanidae).</title>
        <authorList>
            <person name="Davis R.E."/>
            <person name="Shao J."/>
            <person name="Zhao Y."/>
            <person name="Gasparich G.E."/>
            <person name="Gaynor B.J."/>
            <person name="Donofrio N."/>
        </authorList>
    </citation>
    <scope>NUCLEOTIDE SEQUENCE [LARGE SCALE GENOMIC DNA]</scope>
    <source>
        <strain evidence="3 4">Tab4c</strain>
    </source>
</reference>
<name>A0A0K1P6R1_9MOLU</name>
<evidence type="ECO:0000313" key="3">
    <source>
        <dbReference type="EMBL" id="AKU79986.1"/>
    </source>
</evidence>
<dbReference type="SMART" id="SM00490">
    <property type="entry name" value="HELICc"/>
    <property type="match status" value="1"/>
</dbReference>
<dbReference type="GO" id="GO:0005524">
    <property type="term" value="F:ATP binding"/>
    <property type="evidence" value="ECO:0007669"/>
    <property type="project" value="InterPro"/>
</dbReference>
<dbReference type="GO" id="GO:0005829">
    <property type="term" value="C:cytosol"/>
    <property type="evidence" value="ECO:0007669"/>
    <property type="project" value="TreeGrafter"/>
</dbReference>
<dbReference type="SUPFAM" id="SSF52540">
    <property type="entry name" value="P-loop containing nucleoside triphosphate hydrolases"/>
    <property type="match status" value="1"/>
</dbReference>
<dbReference type="Pfam" id="PF09565">
    <property type="entry name" value="RE_NgoFVII"/>
    <property type="match status" value="1"/>
</dbReference>
<organism evidence="3 4">
    <name type="scientific">Spiroplasma turonicum</name>
    <dbReference type="NCBI Taxonomy" id="216946"/>
    <lineage>
        <taxon>Bacteria</taxon>
        <taxon>Bacillati</taxon>
        <taxon>Mycoplasmatota</taxon>
        <taxon>Mollicutes</taxon>
        <taxon>Entomoplasmatales</taxon>
        <taxon>Spiroplasmataceae</taxon>
        <taxon>Spiroplasma</taxon>
    </lineage>
</organism>
<dbReference type="GO" id="GO:0003677">
    <property type="term" value="F:DNA binding"/>
    <property type="evidence" value="ECO:0007669"/>
    <property type="project" value="InterPro"/>
</dbReference>
<dbReference type="InterPro" id="IPR027417">
    <property type="entry name" value="P-loop_NTPase"/>
</dbReference>
<dbReference type="RefSeq" id="WP_075048565.1">
    <property type="nucleotide sequence ID" value="NZ_CP012328.1"/>
</dbReference>
<feature type="domain" description="Helicase ATP-binding" evidence="1">
    <location>
        <begin position="320"/>
        <end position="465"/>
    </location>
</feature>